<dbReference type="Gene3D" id="1.10.443.10">
    <property type="entry name" value="Intergrase catalytic core"/>
    <property type="match status" value="1"/>
</dbReference>
<evidence type="ECO:0000259" key="16">
    <source>
        <dbReference type="PROSITE" id="PS51900"/>
    </source>
</evidence>
<evidence type="ECO:0000256" key="3">
    <source>
        <dbReference type="ARBA" id="ARBA00016082"/>
    </source>
</evidence>
<feature type="domain" description="Core-binding (CB)" evidence="16">
    <location>
        <begin position="56"/>
        <end position="145"/>
    </location>
</feature>
<comment type="similarity">
    <text evidence="2">Belongs to the 'phage' integrase family.</text>
</comment>
<dbReference type="SUPFAM" id="SSF56349">
    <property type="entry name" value="DNA breaking-rejoining enzymes"/>
    <property type="match status" value="1"/>
</dbReference>
<protein>
    <recommendedName>
        <fullName evidence="3">Integrase</fullName>
    </recommendedName>
</protein>
<evidence type="ECO:0000256" key="14">
    <source>
        <dbReference type="PROSITE-ProRule" id="PRU01248"/>
    </source>
</evidence>
<proteinExistence type="inferred from homology"/>
<dbReference type="PROSITE" id="PS51898">
    <property type="entry name" value="TYR_RECOMBINASE"/>
    <property type="match status" value="1"/>
</dbReference>
<evidence type="ECO:0000256" key="12">
    <source>
        <dbReference type="ARBA" id="ARBA00023195"/>
    </source>
</evidence>
<evidence type="ECO:0000313" key="17">
    <source>
        <dbReference type="EMBL" id="DAF87711.1"/>
    </source>
</evidence>
<dbReference type="GO" id="GO:0075713">
    <property type="term" value="P:establishment of integrated proviral latency"/>
    <property type="evidence" value="ECO:0007669"/>
    <property type="project" value="UniProtKB-KW"/>
</dbReference>
<dbReference type="InterPro" id="IPR044068">
    <property type="entry name" value="CB"/>
</dbReference>
<evidence type="ECO:0000256" key="8">
    <source>
        <dbReference type="ARBA" id="ARBA00022829"/>
    </source>
</evidence>
<dbReference type="GO" id="GO:0007059">
    <property type="term" value="P:chromosome segregation"/>
    <property type="evidence" value="ECO:0007669"/>
    <property type="project" value="UniProtKB-KW"/>
</dbReference>
<dbReference type="Pfam" id="PF00589">
    <property type="entry name" value="Phage_integrase"/>
    <property type="match status" value="1"/>
</dbReference>
<feature type="domain" description="Tyr recombinase" evidence="15">
    <location>
        <begin position="166"/>
        <end position="339"/>
    </location>
</feature>
<evidence type="ECO:0000256" key="2">
    <source>
        <dbReference type="ARBA" id="ARBA00008857"/>
    </source>
</evidence>
<keyword evidence="7" id="KW-0378">Hydrolase</keyword>
<dbReference type="GO" id="GO:0044826">
    <property type="term" value="P:viral genome integration into host DNA"/>
    <property type="evidence" value="ECO:0007669"/>
    <property type="project" value="UniProtKB-KW"/>
</dbReference>
<dbReference type="PANTHER" id="PTHR30349">
    <property type="entry name" value="PHAGE INTEGRASE-RELATED"/>
    <property type="match status" value="1"/>
</dbReference>
<dbReference type="GO" id="GO:0015074">
    <property type="term" value="P:DNA integration"/>
    <property type="evidence" value="ECO:0007669"/>
    <property type="project" value="UniProtKB-KW"/>
</dbReference>
<reference evidence="17" key="1">
    <citation type="journal article" date="2021" name="Proc. Natl. Acad. Sci. U.S.A.">
        <title>A Catalog of Tens of Thousands of Viruses from Human Metagenomes Reveals Hidden Associations with Chronic Diseases.</title>
        <authorList>
            <person name="Tisza M.J."/>
            <person name="Buck C.B."/>
        </authorList>
    </citation>
    <scope>NUCLEOTIDE SEQUENCE</scope>
    <source>
        <strain evidence="17">CtMne5</strain>
    </source>
</reference>
<evidence type="ECO:0000256" key="7">
    <source>
        <dbReference type="ARBA" id="ARBA00022801"/>
    </source>
</evidence>
<keyword evidence="8" id="KW-0159">Chromosome partition</keyword>
<evidence type="ECO:0000256" key="11">
    <source>
        <dbReference type="ARBA" id="ARBA00023172"/>
    </source>
</evidence>
<dbReference type="PROSITE" id="PS51900">
    <property type="entry name" value="CB"/>
    <property type="match status" value="1"/>
</dbReference>
<keyword evidence="5" id="KW-0132">Cell division</keyword>
<dbReference type="CDD" id="cd00397">
    <property type="entry name" value="DNA_BRE_C"/>
    <property type="match status" value="1"/>
</dbReference>
<keyword evidence="11" id="KW-0233">DNA recombination</keyword>
<evidence type="ECO:0000256" key="13">
    <source>
        <dbReference type="ARBA" id="ARBA00023306"/>
    </source>
</evidence>
<dbReference type="EMBL" id="BK015967">
    <property type="protein sequence ID" value="DAF87711.1"/>
    <property type="molecule type" value="Genomic_DNA"/>
</dbReference>
<keyword evidence="12" id="KW-1160">Virus entry into host cell</keyword>
<comment type="subcellular location">
    <subcellularLocation>
        <location evidence="1">Cytoplasm</location>
    </subcellularLocation>
</comment>
<keyword evidence="9" id="KW-0229">DNA integration</keyword>
<keyword evidence="6" id="KW-0808">Transferase</keyword>
<dbReference type="InterPro" id="IPR013762">
    <property type="entry name" value="Integrase-like_cat_sf"/>
</dbReference>
<accession>A0A8S5TZV4</accession>
<organism evidence="17">
    <name type="scientific">Myoviridae sp. ctMne5</name>
    <dbReference type="NCBI Taxonomy" id="2825089"/>
    <lineage>
        <taxon>Viruses</taxon>
        <taxon>Duplodnaviria</taxon>
        <taxon>Heunggongvirae</taxon>
        <taxon>Uroviricota</taxon>
        <taxon>Caudoviricetes</taxon>
    </lineage>
</organism>
<evidence type="ECO:0000256" key="9">
    <source>
        <dbReference type="ARBA" id="ARBA00022908"/>
    </source>
</evidence>
<dbReference type="GO" id="GO:0016740">
    <property type="term" value="F:transferase activity"/>
    <property type="evidence" value="ECO:0007669"/>
    <property type="project" value="UniProtKB-KW"/>
</dbReference>
<dbReference type="Gene3D" id="1.10.150.130">
    <property type="match status" value="1"/>
</dbReference>
<evidence type="ECO:0000256" key="4">
    <source>
        <dbReference type="ARBA" id="ARBA00022490"/>
    </source>
</evidence>
<keyword evidence="10 14" id="KW-0238">DNA-binding</keyword>
<dbReference type="Pfam" id="PF13495">
    <property type="entry name" value="Phage_int_SAM_4"/>
    <property type="match status" value="1"/>
</dbReference>
<dbReference type="InterPro" id="IPR011010">
    <property type="entry name" value="DNA_brk_join_enz"/>
</dbReference>
<evidence type="ECO:0000256" key="5">
    <source>
        <dbReference type="ARBA" id="ARBA00022618"/>
    </source>
</evidence>
<dbReference type="GO" id="GO:0006310">
    <property type="term" value="P:DNA recombination"/>
    <property type="evidence" value="ECO:0007669"/>
    <property type="project" value="UniProtKB-KW"/>
</dbReference>
<keyword evidence="12" id="KW-1179">Viral genome integration</keyword>
<keyword evidence="4" id="KW-0963">Cytoplasm</keyword>
<dbReference type="GO" id="GO:0051301">
    <property type="term" value="P:cell division"/>
    <property type="evidence" value="ECO:0007669"/>
    <property type="project" value="UniProtKB-KW"/>
</dbReference>
<dbReference type="InterPro" id="IPR010998">
    <property type="entry name" value="Integrase_recombinase_N"/>
</dbReference>
<evidence type="ECO:0000259" key="15">
    <source>
        <dbReference type="PROSITE" id="PS51898"/>
    </source>
</evidence>
<dbReference type="PANTHER" id="PTHR30349:SF77">
    <property type="entry name" value="TYROSINE RECOMBINASE XERC"/>
    <property type="match status" value="1"/>
</dbReference>
<dbReference type="InterPro" id="IPR004107">
    <property type="entry name" value="Integrase_SAM-like_N"/>
</dbReference>
<sequence>MAELPCRRCIILTNIEQIQNRILEKMQEILSNEEIQKLENVMAIEFHGIEVQQECTQLVTSESHWEKILRTFIASKRIENCSIGTLERYKDCVTRLVTTLNKRLQDITTNDIRYYLAMYQEQRKISMSYMDTIRRYLSSFFAWISDEGYISRNPMRRLKKIKVPRMIKKPFTQAEMEHLRCNAESQRDIAIMAFLYSTAARIGEAVRLDRKDIDWGNKEVIIYGEKGKKERRVYLTDDCAYHLQKYLATREDNNPALFVSNKQPHTRLGKQAIQSMLRTLGNKTEIHAHPHKFRRTLLTDAGNRGIPLQEIQMYAGHQKPDTTMMYVTVSEENVKASFRRYIS</sequence>
<keyword evidence="13" id="KW-0131">Cell cycle</keyword>
<evidence type="ECO:0000256" key="10">
    <source>
        <dbReference type="ARBA" id="ARBA00023125"/>
    </source>
</evidence>
<dbReference type="GO" id="GO:0016787">
    <property type="term" value="F:hydrolase activity"/>
    <property type="evidence" value="ECO:0007669"/>
    <property type="project" value="UniProtKB-KW"/>
</dbReference>
<name>A0A8S5TZV4_9CAUD</name>
<dbReference type="GO" id="GO:0003677">
    <property type="term" value="F:DNA binding"/>
    <property type="evidence" value="ECO:0007669"/>
    <property type="project" value="UniProtKB-UniRule"/>
</dbReference>
<dbReference type="InterPro" id="IPR050090">
    <property type="entry name" value="Tyrosine_recombinase_XerCD"/>
</dbReference>
<evidence type="ECO:0000256" key="6">
    <source>
        <dbReference type="ARBA" id="ARBA00022679"/>
    </source>
</evidence>
<evidence type="ECO:0000256" key="1">
    <source>
        <dbReference type="ARBA" id="ARBA00004496"/>
    </source>
</evidence>
<dbReference type="InterPro" id="IPR002104">
    <property type="entry name" value="Integrase_catalytic"/>
</dbReference>